<evidence type="ECO:0000256" key="4">
    <source>
        <dbReference type="ARBA" id="ARBA00022723"/>
    </source>
</evidence>
<dbReference type="SUPFAM" id="SSF48264">
    <property type="entry name" value="Cytochrome P450"/>
    <property type="match status" value="1"/>
</dbReference>
<keyword evidence="7" id="KW-0503">Monooxygenase</keyword>
<keyword evidence="5" id="KW-0560">Oxidoreductase</keyword>
<dbReference type="Pfam" id="PF00067">
    <property type="entry name" value="p450"/>
    <property type="match status" value="1"/>
</dbReference>
<gene>
    <name evidence="8" type="ORF">B0J12DRAFT_705876</name>
</gene>
<evidence type="ECO:0000256" key="3">
    <source>
        <dbReference type="ARBA" id="ARBA00022617"/>
    </source>
</evidence>
<dbReference type="InterPro" id="IPR036396">
    <property type="entry name" value="Cyt_P450_sf"/>
</dbReference>
<keyword evidence="6" id="KW-0408">Iron</keyword>
<evidence type="ECO:0000256" key="6">
    <source>
        <dbReference type="ARBA" id="ARBA00023004"/>
    </source>
</evidence>
<evidence type="ECO:0000313" key="8">
    <source>
        <dbReference type="EMBL" id="KAH7014005.1"/>
    </source>
</evidence>
<evidence type="ECO:0000256" key="2">
    <source>
        <dbReference type="ARBA" id="ARBA00010617"/>
    </source>
</evidence>
<dbReference type="PANTHER" id="PTHR46206">
    <property type="entry name" value="CYTOCHROME P450"/>
    <property type="match status" value="1"/>
</dbReference>
<dbReference type="Gene3D" id="1.10.630.10">
    <property type="entry name" value="Cytochrome P450"/>
    <property type="match status" value="1"/>
</dbReference>
<dbReference type="PANTHER" id="PTHR46206:SF2">
    <property type="entry name" value="CYTOCHROME P450 MONOOXYGENASE AUSG-RELATED"/>
    <property type="match status" value="1"/>
</dbReference>
<evidence type="ECO:0000313" key="9">
    <source>
        <dbReference type="Proteomes" id="UP000774617"/>
    </source>
</evidence>
<comment type="similarity">
    <text evidence="2">Belongs to the cytochrome P450 family.</text>
</comment>
<evidence type="ECO:0000256" key="1">
    <source>
        <dbReference type="ARBA" id="ARBA00001971"/>
    </source>
</evidence>
<accession>A0ABQ8FQU2</accession>
<evidence type="ECO:0000256" key="5">
    <source>
        <dbReference type="ARBA" id="ARBA00023002"/>
    </source>
</evidence>
<dbReference type="EMBL" id="JAGTJR010000083">
    <property type="protein sequence ID" value="KAH7014005.1"/>
    <property type="molecule type" value="Genomic_DNA"/>
</dbReference>
<keyword evidence="4" id="KW-0479">Metal-binding</keyword>
<sequence>MKFATDERSLIQECFRQNKNIFLLHIDIGPMLVLNARYADAIKSDGRLSPRRFNATVWILQLDSDMIEGYVLIPPSQTFQSHTPGFQPFKFFISEHHIAQDIVRMKLNKNLGPNAFILSVSPSDFTNRHAPSKAREEAADIIRKQWMDSTGKNFYFTHTPVMLIELPTEWHEFLAYPTALYVVAQTSGRAMDGPDPCRNVEWLALATGCTTQVFQSLGDFKQWPGLLRPVVHRFLLGQRPRKGEAYDPAVAQLTIAVASLHSTVDLLVQLLVDLTHNPELIQHLREEVSEIKREKGGLSTSALYNLELMDSVLKESQRLKPVSQNIKMRDGTIIPKGLSVCVPAEEMWSASHVPDPLRFDGYRHFERDHFVAMTTYASLVALPSSENVASSWTRIRDAF</sequence>
<dbReference type="Proteomes" id="UP000774617">
    <property type="component" value="Unassembled WGS sequence"/>
</dbReference>
<keyword evidence="9" id="KW-1185">Reference proteome</keyword>
<name>A0ABQ8FQU2_9PEZI</name>
<proteinExistence type="inferred from homology"/>
<keyword evidence="3" id="KW-0349">Heme</keyword>
<dbReference type="InterPro" id="IPR001128">
    <property type="entry name" value="Cyt_P450"/>
</dbReference>
<reference evidence="8 9" key="1">
    <citation type="journal article" date="2021" name="Nat. Commun.">
        <title>Genetic determinants of endophytism in the Arabidopsis root mycobiome.</title>
        <authorList>
            <person name="Mesny F."/>
            <person name="Miyauchi S."/>
            <person name="Thiergart T."/>
            <person name="Pickel B."/>
            <person name="Atanasova L."/>
            <person name="Karlsson M."/>
            <person name="Huettel B."/>
            <person name="Barry K.W."/>
            <person name="Haridas S."/>
            <person name="Chen C."/>
            <person name="Bauer D."/>
            <person name="Andreopoulos W."/>
            <person name="Pangilinan J."/>
            <person name="LaButti K."/>
            <person name="Riley R."/>
            <person name="Lipzen A."/>
            <person name="Clum A."/>
            <person name="Drula E."/>
            <person name="Henrissat B."/>
            <person name="Kohler A."/>
            <person name="Grigoriev I.V."/>
            <person name="Martin F.M."/>
            <person name="Hacquard S."/>
        </authorList>
    </citation>
    <scope>NUCLEOTIDE SEQUENCE [LARGE SCALE GENOMIC DNA]</scope>
    <source>
        <strain evidence="8 9">MPI-SDFR-AT-0080</strain>
    </source>
</reference>
<organism evidence="8 9">
    <name type="scientific">Macrophomina phaseolina</name>
    <dbReference type="NCBI Taxonomy" id="35725"/>
    <lineage>
        <taxon>Eukaryota</taxon>
        <taxon>Fungi</taxon>
        <taxon>Dikarya</taxon>
        <taxon>Ascomycota</taxon>
        <taxon>Pezizomycotina</taxon>
        <taxon>Dothideomycetes</taxon>
        <taxon>Dothideomycetes incertae sedis</taxon>
        <taxon>Botryosphaeriales</taxon>
        <taxon>Botryosphaeriaceae</taxon>
        <taxon>Macrophomina</taxon>
    </lineage>
</organism>
<comment type="caution">
    <text evidence="8">The sequence shown here is derived from an EMBL/GenBank/DDBJ whole genome shotgun (WGS) entry which is preliminary data.</text>
</comment>
<evidence type="ECO:0000256" key="7">
    <source>
        <dbReference type="ARBA" id="ARBA00023033"/>
    </source>
</evidence>
<comment type="cofactor">
    <cofactor evidence="1">
        <name>heme</name>
        <dbReference type="ChEBI" id="CHEBI:30413"/>
    </cofactor>
</comment>
<protein>
    <submittedName>
        <fullName evidence="8">Cytochrome P450</fullName>
    </submittedName>
</protein>